<dbReference type="EMBL" id="CP096567">
    <property type="protein sequence ID" value="UPU46749.1"/>
    <property type="molecule type" value="Genomic_DNA"/>
</dbReference>
<proteinExistence type="inferred from homology"/>
<accession>A0AB38RQ46</accession>
<dbReference type="InterPro" id="IPR000675">
    <property type="entry name" value="Cutinase/axe"/>
</dbReference>
<dbReference type="InterPro" id="IPR029058">
    <property type="entry name" value="AB_hydrolase_fold"/>
</dbReference>
<evidence type="ECO:0000313" key="6">
    <source>
        <dbReference type="EMBL" id="UPU46749.1"/>
    </source>
</evidence>
<protein>
    <submittedName>
        <fullName evidence="6">Cutinase family protein</fullName>
    </submittedName>
</protein>
<keyword evidence="3" id="KW-0378">Hydrolase</keyword>
<keyword evidence="2" id="KW-0719">Serine esterase</keyword>
<evidence type="ECO:0000256" key="3">
    <source>
        <dbReference type="ARBA" id="ARBA00022801"/>
    </source>
</evidence>
<sequence length="663" mass="66601">MQSLGSTIHRPVCMLMTAPVVAASIALMSPGIASAQPNGCSKTFNLFIPGTWETAEDADPSIPVGMLKPIAHSITDKHGSAAQIYTLPYMARAFDNGKTYADSKSDGLTRAKDVISEIAAKCSDTKFTITGYSQGADIAGDLASEIGNGSGPIKAEHVLAVGLLADPGSGTNGEAVIGPKPSGTGIADPRPQGMGKLSGRVASICDPKDLYCSIQKGSSPLLGSLGSVLTRAPSAGVDGQVDGNSHLATALASDFSQADLPGLATATGNLTSELSTTDGTVDLEKVASSATTLANTISPLADLLGSGAANPAANGQLAAAPARTAENNASQVLDKAGESDLSGALSTVTTIANTASTLASKGSTTLPASSPDLTSLSAAAGTLDRQIAPLLATPSDVLGSASGVLSLLKPTVVVNQMLNVATGLTSLDMPAILTNLNLLPQKVAALDAHGAHKVAGDLNNQFSPLVKMAAGIDLKWVSQILSAIPDPSGYSKVAALVASILGGVDINNLANLVGRVQEIAWAAVEKLLPPPGQLSDPLGAGAAMTGLVPVGLELATVAVNMLAGKATKTDPTLLGKQASTAATTDSAQTQNLELSALANSLTAMASAQGANDLASLIGEGLDAASFFASGTHQNYNSLVVDNAGRNAIQWISDWLNLQIGRGA</sequence>
<gene>
    <name evidence="6" type="ORF">M0639_31585</name>
</gene>
<keyword evidence="7" id="KW-1185">Reference proteome</keyword>
<reference evidence="7" key="1">
    <citation type="journal article" date="2022" name="Environ. Microbiol.">
        <title>Functional analysis, diversity, and distribution of carbendazim hydrolases MheI and CbmA, responsible for the initial step in carbendazim degradation.</title>
        <authorList>
            <person name="Zhang M."/>
            <person name="Bai X."/>
            <person name="Li Q."/>
            <person name="Zhang L."/>
            <person name="Zhu Q."/>
            <person name="Gao S."/>
            <person name="Ke Z."/>
            <person name="Jiang M."/>
            <person name="Hu J."/>
            <person name="Qiu J."/>
            <person name="Hong Q."/>
        </authorList>
    </citation>
    <scope>NUCLEOTIDE SEQUENCE [LARGE SCALE GENOMIC DNA]</scope>
    <source>
        <strain evidence="7">djl-6</strain>
    </source>
</reference>
<evidence type="ECO:0000256" key="2">
    <source>
        <dbReference type="ARBA" id="ARBA00022487"/>
    </source>
</evidence>
<keyword evidence="5" id="KW-0732">Signal</keyword>
<dbReference type="GO" id="GO:0052689">
    <property type="term" value="F:carboxylic ester hydrolase activity"/>
    <property type="evidence" value="ECO:0007669"/>
    <property type="project" value="UniProtKB-KW"/>
</dbReference>
<keyword evidence="6" id="KW-0614">Plasmid</keyword>
<evidence type="ECO:0000256" key="4">
    <source>
        <dbReference type="ARBA" id="ARBA00023157"/>
    </source>
</evidence>
<geneLocation type="plasmid" evidence="6 7">
    <name>pdjl-6-4</name>
</geneLocation>
<dbReference type="SUPFAM" id="SSF53474">
    <property type="entry name" value="alpha/beta-Hydrolases"/>
    <property type="match status" value="1"/>
</dbReference>
<name>A0AB38RQ46_RHOSG</name>
<feature type="chain" id="PRO_5044261938" evidence="5">
    <location>
        <begin position="36"/>
        <end position="663"/>
    </location>
</feature>
<evidence type="ECO:0000256" key="5">
    <source>
        <dbReference type="SAM" id="SignalP"/>
    </source>
</evidence>
<dbReference type="Proteomes" id="UP000831484">
    <property type="component" value="Plasmid pdjl-6-4"/>
</dbReference>
<dbReference type="Pfam" id="PF01083">
    <property type="entry name" value="Cutinase"/>
    <property type="match status" value="1"/>
</dbReference>
<feature type="signal peptide" evidence="5">
    <location>
        <begin position="1"/>
        <end position="35"/>
    </location>
</feature>
<evidence type="ECO:0000256" key="1">
    <source>
        <dbReference type="ARBA" id="ARBA00007534"/>
    </source>
</evidence>
<dbReference type="SMART" id="SM01110">
    <property type="entry name" value="Cutinase"/>
    <property type="match status" value="1"/>
</dbReference>
<dbReference type="PANTHER" id="PTHR33630:SF9">
    <property type="entry name" value="CUTINASE 4"/>
    <property type="match status" value="1"/>
</dbReference>
<dbReference type="PANTHER" id="PTHR33630">
    <property type="entry name" value="CUTINASE RV1984C-RELATED-RELATED"/>
    <property type="match status" value="1"/>
</dbReference>
<dbReference type="AlphaFoldDB" id="A0AB38RQ46"/>
<comment type="similarity">
    <text evidence="1">Belongs to the cutinase family.</text>
</comment>
<evidence type="ECO:0000313" key="7">
    <source>
        <dbReference type="Proteomes" id="UP000831484"/>
    </source>
</evidence>
<keyword evidence="4" id="KW-1015">Disulfide bond</keyword>
<organism evidence="6 7">
    <name type="scientific">Rhodococcus qingshengii JCM 15477</name>
    <dbReference type="NCBI Taxonomy" id="1303681"/>
    <lineage>
        <taxon>Bacteria</taxon>
        <taxon>Bacillati</taxon>
        <taxon>Actinomycetota</taxon>
        <taxon>Actinomycetes</taxon>
        <taxon>Mycobacteriales</taxon>
        <taxon>Nocardiaceae</taxon>
        <taxon>Rhodococcus</taxon>
        <taxon>Rhodococcus erythropolis group</taxon>
    </lineage>
</organism>
<dbReference type="RefSeq" id="WP_064073733.1">
    <property type="nucleotide sequence ID" value="NZ_CP096567.1"/>
</dbReference>
<dbReference type="Gene3D" id="3.40.50.1820">
    <property type="entry name" value="alpha/beta hydrolase"/>
    <property type="match status" value="1"/>
</dbReference>